<organism evidence="1 2">
    <name type="scientific">Ralstonia condita</name>
    <dbReference type="NCBI Taxonomy" id="3058600"/>
    <lineage>
        <taxon>Bacteria</taxon>
        <taxon>Pseudomonadati</taxon>
        <taxon>Pseudomonadota</taxon>
        <taxon>Betaproteobacteria</taxon>
        <taxon>Burkholderiales</taxon>
        <taxon>Burkholderiaceae</taxon>
        <taxon>Ralstonia</taxon>
    </lineage>
</organism>
<comment type="caution">
    <text evidence="1">The sequence shown here is derived from an EMBL/GenBank/DDBJ whole genome shotgun (WGS) entry which is preliminary data.</text>
</comment>
<evidence type="ECO:0000313" key="2">
    <source>
        <dbReference type="Proteomes" id="UP001189616"/>
    </source>
</evidence>
<sequence length="437" mass="47633">MAQEYAAGALAQTRFKAVMAEQNPCSAQLPPTPTKLAAMSELTRGLFVRTHRAVGGAAADHADLLLGNDELALLLINVAATVREGYSARDLRRADFRARVITASEFVHHSSGQHGHTLSLPAANLPDAKPRGVLVIAQARMGRRVIADAIQDFIGRNPRPLTVEVSQGQIASYWMLPVLRVQWPAGGSLRKFAEILLRSFDAAMGTRLSLLRHGPFRRNEVDIRSALCALGVATNLGLLIVERINTRDASGPSAEKLWDTLGQFTRITGIPVLSMATPGAAAALSEQSSAAGELSASGLHTIVPQERGSRKWSAVSKAIFDANLRTQEFCRPPQWFDDALWDVSRALNGLASGVCRYVDSRLSSEQLVHLDEARFRELAAEALVLEQPHIDILHSLASPGRYTLTSLRRHGDWLPLRHALATVPRLLLEQQSYAVIQ</sequence>
<gene>
    <name evidence="1" type="ORF">LMG7141_02344</name>
</gene>
<evidence type="ECO:0000313" key="1">
    <source>
        <dbReference type="EMBL" id="CAJ0790285.1"/>
    </source>
</evidence>
<reference evidence="1 2" key="1">
    <citation type="submission" date="2023-07" db="EMBL/GenBank/DDBJ databases">
        <authorList>
            <person name="Peeters C."/>
        </authorList>
    </citation>
    <scope>NUCLEOTIDE SEQUENCE [LARGE SCALE GENOMIC DNA]</scope>
    <source>
        <strain evidence="1 2">LMG 7141</strain>
    </source>
</reference>
<dbReference type="Proteomes" id="UP001189616">
    <property type="component" value="Unassembled WGS sequence"/>
</dbReference>
<keyword evidence="2" id="KW-1185">Reference proteome</keyword>
<name>A0ABN9IQN7_9RALS</name>
<accession>A0ABN9IQN7</accession>
<protein>
    <submittedName>
        <fullName evidence="1">Uncharacterized protein</fullName>
    </submittedName>
</protein>
<dbReference type="RefSeq" id="WP_316657799.1">
    <property type="nucleotide sequence ID" value="NZ_CATYWO010000003.1"/>
</dbReference>
<dbReference type="EMBL" id="CATYWO010000003">
    <property type="protein sequence ID" value="CAJ0790285.1"/>
    <property type="molecule type" value="Genomic_DNA"/>
</dbReference>
<proteinExistence type="predicted"/>